<dbReference type="Proteomes" id="UP000011648">
    <property type="component" value="Unassembled WGS sequence"/>
</dbReference>
<dbReference type="SUPFAM" id="SSF52172">
    <property type="entry name" value="CheY-like"/>
    <property type="match status" value="1"/>
</dbReference>
<keyword evidence="5" id="KW-0597">Phosphoprotein</keyword>
<dbReference type="PATRIC" id="fig|1230458.4.peg.2562"/>
<dbReference type="InterPro" id="IPR029016">
    <property type="entry name" value="GAF-like_dom_sf"/>
</dbReference>
<dbReference type="Pfam" id="PF13185">
    <property type="entry name" value="GAF_2"/>
    <property type="match status" value="2"/>
</dbReference>
<dbReference type="AlphaFoldDB" id="L9ZTR3"/>
<comment type="caution">
    <text evidence="7">The sequence shown here is derived from an EMBL/GenBank/DDBJ whole genome shotgun (WGS) entry which is preliminary data.</text>
</comment>
<sequence length="704" mass="77669">MSQSITVLVVDNEPGFADLAGEMLERKRSELVVEAATSGEEALEFIERRDVDCIVSDYEMPDLTGLELLERVREDDPEIPFVLFTGRGSEAVASEAIDAGVTQYLQKGTGQEQYTLLANQITNAVAQYRAETELRESERRYERTVTTLHETTRELMRAETKAGIYETAVETAAEMGGVVAAAAYAFESTARVLDPVVSASAEEVCGVVDSGIEAPREDDLVWEAFSAGTTTRYEACTRSGGILKTELVQRSEIVVPLGSHGALVAGTDAESFDETTAEVVEILAANTEAALDRAEREQLLREHDRTLTRQNEELTRLNHINEIIREINHGVAQASTRSGIESTVCERLADTDRYRFAWIASDDPPVPTAWTGVDAAYMDRIREASDQAPEVALIRQTLATEQPCVVRDVLEAEPWEQRRAEALTYGFQRVLAVPLTDGEREFGALLVHIGGGDEIGDAEREVLAELGETIGHAIHSVERTRAMLTDSRLELELECRDPRLLFNRLTTRIDEPLTVAGVIDRPNGEFVCFVSAPSSVDLRPVADEWAVIETCSVVSDGDDETLFEVTGSTTPLIDVLRTYDVTVRTAVAEAGTSTLVLEVPKQVEARTLFEAISERYPDTELEARRETASARSAQQLDTHLEEELTDKQYEALQAAHYSGFFEWPRESTGEDLAGVLDVSSPTYQYHLRAAERKLVTLALGRSSK</sequence>
<dbReference type="PROSITE" id="PS50110">
    <property type="entry name" value="RESPONSE_REGULATORY"/>
    <property type="match status" value="1"/>
</dbReference>
<dbReference type="RefSeq" id="WP_006826260.1">
    <property type="nucleotide sequence ID" value="NZ_AOIL01000048.1"/>
</dbReference>
<evidence type="ECO:0000256" key="5">
    <source>
        <dbReference type="PROSITE-ProRule" id="PRU00169"/>
    </source>
</evidence>
<keyword evidence="2" id="KW-0418">Kinase</keyword>
<dbReference type="Gene3D" id="3.40.50.2300">
    <property type="match status" value="1"/>
</dbReference>
<proteinExistence type="predicted"/>
<dbReference type="Gene3D" id="3.30.450.40">
    <property type="match status" value="2"/>
</dbReference>
<gene>
    <name evidence="7" type="ORF">C484_12721</name>
</gene>
<reference evidence="7 8" key="1">
    <citation type="journal article" date="2014" name="PLoS Genet.">
        <title>Phylogenetically driven sequencing of extremely halophilic archaea reveals strategies for static and dynamic osmo-response.</title>
        <authorList>
            <person name="Becker E.A."/>
            <person name="Seitzer P.M."/>
            <person name="Tritt A."/>
            <person name="Larsen D."/>
            <person name="Krusor M."/>
            <person name="Yao A.I."/>
            <person name="Wu D."/>
            <person name="Madern D."/>
            <person name="Eisen J.A."/>
            <person name="Darling A.E."/>
            <person name="Facciotti M.T."/>
        </authorList>
    </citation>
    <scope>NUCLEOTIDE SEQUENCE [LARGE SCALE GENOMIC DNA]</scope>
    <source>
        <strain evidence="7 8">DSM 12281</strain>
    </source>
</reference>
<keyword evidence="3" id="KW-0805">Transcription regulation</keyword>
<feature type="modified residue" description="4-aspartylphosphate" evidence="5">
    <location>
        <position position="57"/>
    </location>
</feature>
<dbReference type="CDD" id="cd00156">
    <property type="entry name" value="REC"/>
    <property type="match status" value="1"/>
</dbReference>
<dbReference type="PANTHER" id="PTHR34236:SF1">
    <property type="entry name" value="DIMETHYL SULFOXIDE REDUCTASE TRANSCRIPTIONAL ACTIVATOR"/>
    <property type="match status" value="1"/>
</dbReference>
<dbReference type="PANTHER" id="PTHR34236">
    <property type="entry name" value="DIMETHYL SULFOXIDE REDUCTASE TRANSCRIPTIONAL ACTIVATOR"/>
    <property type="match status" value="1"/>
</dbReference>
<dbReference type="SUPFAM" id="SSF55781">
    <property type="entry name" value="GAF domain-like"/>
    <property type="match status" value="2"/>
</dbReference>
<dbReference type="GO" id="GO:0016301">
    <property type="term" value="F:kinase activity"/>
    <property type="evidence" value="ECO:0007669"/>
    <property type="project" value="UniProtKB-KW"/>
</dbReference>
<evidence type="ECO:0000256" key="3">
    <source>
        <dbReference type="ARBA" id="ARBA00023015"/>
    </source>
</evidence>
<protein>
    <submittedName>
        <fullName evidence="7">Response regulator receiver modulated GAF sensor protein</fullName>
    </submittedName>
</protein>
<dbReference type="EMBL" id="AOIL01000048">
    <property type="protein sequence ID" value="ELY89865.1"/>
    <property type="molecule type" value="Genomic_DNA"/>
</dbReference>
<accession>L9ZTR3</accession>
<evidence type="ECO:0000313" key="8">
    <source>
        <dbReference type="Proteomes" id="UP000011648"/>
    </source>
</evidence>
<dbReference type="InterPro" id="IPR011006">
    <property type="entry name" value="CheY-like_superfamily"/>
</dbReference>
<organism evidence="7 8">
    <name type="scientific">Natrialba taiwanensis DSM 12281</name>
    <dbReference type="NCBI Taxonomy" id="1230458"/>
    <lineage>
        <taxon>Archaea</taxon>
        <taxon>Methanobacteriati</taxon>
        <taxon>Methanobacteriota</taxon>
        <taxon>Stenosarchaea group</taxon>
        <taxon>Halobacteria</taxon>
        <taxon>Halobacteriales</taxon>
        <taxon>Natrialbaceae</taxon>
        <taxon>Natrialba</taxon>
    </lineage>
</organism>
<feature type="domain" description="Response regulatory" evidence="6">
    <location>
        <begin position="6"/>
        <end position="122"/>
    </location>
</feature>
<evidence type="ECO:0000256" key="4">
    <source>
        <dbReference type="ARBA" id="ARBA00023163"/>
    </source>
</evidence>
<dbReference type="InterPro" id="IPR007050">
    <property type="entry name" value="HTH_bacterioopsin"/>
</dbReference>
<keyword evidence="8" id="KW-1185">Reference proteome</keyword>
<keyword evidence="4" id="KW-0804">Transcription</keyword>
<dbReference type="OrthoDB" id="165911at2157"/>
<dbReference type="Pfam" id="PF00072">
    <property type="entry name" value="Response_reg"/>
    <property type="match status" value="1"/>
</dbReference>
<keyword evidence="1" id="KW-0808">Transferase</keyword>
<dbReference type="Pfam" id="PF15915">
    <property type="entry name" value="BAT"/>
    <property type="match status" value="1"/>
</dbReference>
<dbReference type="STRING" id="1230458.C484_12721"/>
<dbReference type="InterPro" id="IPR003018">
    <property type="entry name" value="GAF"/>
</dbReference>
<dbReference type="InterPro" id="IPR031803">
    <property type="entry name" value="BAT_GAF/HTH-assoc"/>
</dbReference>
<dbReference type="SMART" id="SM00448">
    <property type="entry name" value="REC"/>
    <property type="match status" value="1"/>
</dbReference>
<name>L9ZTR3_9EURY</name>
<dbReference type="GO" id="GO:0000160">
    <property type="term" value="P:phosphorelay signal transduction system"/>
    <property type="evidence" value="ECO:0007669"/>
    <property type="project" value="InterPro"/>
</dbReference>
<evidence type="ECO:0000256" key="1">
    <source>
        <dbReference type="ARBA" id="ARBA00022679"/>
    </source>
</evidence>
<evidence type="ECO:0000259" key="6">
    <source>
        <dbReference type="PROSITE" id="PS50110"/>
    </source>
</evidence>
<evidence type="ECO:0000256" key="2">
    <source>
        <dbReference type="ARBA" id="ARBA00022777"/>
    </source>
</evidence>
<dbReference type="Pfam" id="PF04967">
    <property type="entry name" value="HTH_10"/>
    <property type="match status" value="1"/>
</dbReference>
<dbReference type="InterPro" id="IPR001789">
    <property type="entry name" value="Sig_transdc_resp-reg_receiver"/>
</dbReference>
<evidence type="ECO:0000313" key="7">
    <source>
        <dbReference type="EMBL" id="ELY89865.1"/>
    </source>
</evidence>